<protein>
    <submittedName>
        <fullName evidence="1">Uncharacterized protein</fullName>
    </submittedName>
</protein>
<dbReference type="EMBL" id="CP000975">
    <property type="protein sequence ID" value="ACD84494.1"/>
    <property type="molecule type" value="Genomic_DNA"/>
</dbReference>
<name>B3E117_METI4</name>
<dbReference type="Proteomes" id="UP000009149">
    <property type="component" value="Chromosome"/>
</dbReference>
<accession>B3E117</accession>
<dbReference type="KEGG" id="min:Minf_2440"/>
<reference evidence="1 2" key="1">
    <citation type="journal article" date="2008" name="Biol. Direct">
        <title>Complete genome sequence of the extremely acidophilic methanotroph isolate V4, Methylacidiphilum infernorum, a representative of the bacterial phylum Verrucomicrobia.</title>
        <authorList>
            <person name="Hou S."/>
            <person name="Makarova K.S."/>
            <person name="Saw J.H."/>
            <person name="Senin P."/>
            <person name="Ly B.V."/>
            <person name="Zhou Z."/>
            <person name="Ren Y."/>
            <person name="Wang J."/>
            <person name="Galperin M.Y."/>
            <person name="Omelchenko M.V."/>
            <person name="Wolf Y.I."/>
            <person name="Yutin N."/>
            <person name="Koonin E.V."/>
            <person name="Stott M.B."/>
            <person name="Mountain B.W."/>
            <person name="Crowe M.A."/>
            <person name="Smirnova A.V."/>
            <person name="Dunfield P.F."/>
            <person name="Feng L."/>
            <person name="Wang L."/>
            <person name="Alam M."/>
        </authorList>
    </citation>
    <scope>NUCLEOTIDE SEQUENCE [LARGE SCALE GENOMIC DNA]</scope>
    <source>
        <strain evidence="2">Isolate V4</strain>
    </source>
</reference>
<gene>
    <name evidence="1" type="ordered locus">Minf_2440</name>
</gene>
<evidence type="ECO:0000313" key="2">
    <source>
        <dbReference type="Proteomes" id="UP000009149"/>
    </source>
</evidence>
<sequence>MSSGDLPGTFSKLSPFFARFSIPPFPFISKTVKIRNENFNHHLSLGLPGSEGFCHLSKEGPA</sequence>
<proteinExistence type="predicted"/>
<evidence type="ECO:0000313" key="1">
    <source>
        <dbReference type="EMBL" id="ACD84494.1"/>
    </source>
</evidence>
<dbReference type="HOGENOM" id="CLU_2899062_0_0_0"/>
<dbReference type="AlphaFoldDB" id="B3E117"/>
<organism evidence="1 2">
    <name type="scientific">Methylacidiphilum infernorum (isolate V4)</name>
    <name type="common">Methylokorus infernorum (strain V4)</name>
    <dbReference type="NCBI Taxonomy" id="481448"/>
    <lineage>
        <taxon>Bacteria</taxon>
        <taxon>Pseudomonadati</taxon>
        <taxon>Verrucomicrobiota</taxon>
        <taxon>Methylacidiphilae</taxon>
        <taxon>Methylacidiphilales</taxon>
        <taxon>Methylacidiphilaceae</taxon>
        <taxon>Methylacidiphilum (ex Ratnadevi et al. 2023)</taxon>
    </lineage>
</organism>